<evidence type="ECO:0000313" key="1">
    <source>
        <dbReference type="EMBL" id="KAJ3478118.1"/>
    </source>
</evidence>
<dbReference type="Proteomes" id="UP001148737">
    <property type="component" value="Unassembled WGS sequence"/>
</dbReference>
<comment type="caution">
    <text evidence="1">The sequence shown here is derived from an EMBL/GenBank/DDBJ whole genome shotgun (WGS) entry which is preliminary data.</text>
</comment>
<keyword evidence="2" id="KW-1185">Reference proteome</keyword>
<evidence type="ECO:0000313" key="2">
    <source>
        <dbReference type="Proteomes" id="UP001148737"/>
    </source>
</evidence>
<name>A0ACC1QKM9_9HYPO</name>
<dbReference type="EMBL" id="JANAKD010001576">
    <property type="protein sequence ID" value="KAJ3478118.1"/>
    <property type="molecule type" value="Genomic_DNA"/>
</dbReference>
<proteinExistence type="predicted"/>
<organism evidence="1 2">
    <name type="scientific">Lecanicillium saksenae</name>
    <dbReference type="NCBI Taxonomy" id="468837"/>
    <lineage>
        <taxon>Eukaryota</taxon>
        <taxon>Fungi</taxon>
        <taxon>Dikarya</taxon>
        <taxon>Ascomycota</taxon>
        <taxon>Pezizomycotina</taxon>
        <taxon>Sordariomycetes</taxon>
        <taxon>Hypocreomycetidae</taxon>
        <taxon>Hypocreales</taxon>
        <taxon>Cordycipitaceae</taxon>
        <taxon>Lecanicillium</taxon>
    </lineage>
</organism>
<protein>
    <submittedName>
        <fullName evidence="1">Uncharacterized protein</fullName>
    </submittedName>
</protein>
<sequence length="122" mass="12933">MTPSDADVPLEMFPGNYNGPRQRDVGVPIFPTGSRTASMRAPAAPIRCARSKGIPACDASVSIDGTIRTWPLAQAALDDTVKKIREEAEKAAAGKTDEAKEDAGEGMLTAEEEAELAELMDD</sequence>
<accession>A0ACC1QKM9</accession>
<gene>
    <name evidence="1" type="ORF">NLG97_g8661</name>
</gene>
<reference evidence="1" key="1">
    <citation type="submission" date="2022-07" db="EMBL/GenBank/DDBJ databases">
        <title>Genome Sequence of Lecanicillium saksenae.</title>
        <authorList>
            <person name="Buettner E."/>
        </authorList>
    </citation>
    <scope>NUCLEOTIDE SEQUENCE</scope>
    <source>
        <strain evidence="1">VT-O1</strain>
    </source>
</reference>